<dbReference type="OrthoDB" id="5877983at2759"/>
<evidence type="ECO:0000259" key="2">
    <source>
        <dbReference type="PROSITE" id="PS51082"/>
    </source>
</evidence>
<dbReference type="RefSeq" id="XP_030746925.1">
    <property type="nucleotide sequence ID" value="XM_030891065.1"/>
</dbReference>
<feature type="region of interest" description="Disordered" evidence="1">
    <location>
        <begin position="322"/>
        <end position="495"/>
    </location>
</feature>
<evidence type="ECO:0000313" key="5">
    <source>
        <dbReference type="RefSeq" id="XP_030746926.1"/>
    </source>
</evidence>
<feature type="compositionally biased region" description="Low complexity" evidence="1">
    <location>
        <begin position="354"/>
        <end position="364"/>
    </location>
</feature>
<feature type="compositionally biased region" description="Pro residues" evidence="1">
    <location>
        <begin position="343"/>
        <end position="353"/>
    </location>
</feature>
<dbReference type="KEGG" id="soy:115875565"/>
<reference evidence="4 5" key="1">
    <citation type="submission" date="2025-04" db="UniProtKB">
        <authorList>
            <consortium name="RefSeq"/>
        </authorList>
    </citation>
    <scope>IDENTIFICATION</scope>
    <source>
        <tissue evidence="4 5">Gonads</tissue>
    </source>
</reference>
<feature type="domain" description="WH2" evidence="2">
    <location>
        <begin position="28"/>
        <end position="45"/>
    </location>
</feature>
<dbReference type="PANTHER" id="PTHR23330">
    <property type="entry name" value="P300 TRANSCRIPTIONAL COFACTOR JMY-RELATED"/>
    <property type="match status" value="1"/>
</dbReference>
<feature type="compositionally biased region" description="Pro residues" evidence="1">
    <location>
        <begin position="1"/>
        <end position="20"/>
    </location>
</feature>
<dbReference type="SMART" id="SM00246">
    <property type="entry name" value="WH2"/>
    <property type="match status" value="1"/>
</dbReference>
<accession>A0A6J2X6W7</accession>
<dbReference type="RefSeq" id="XP_030746926.1">
    <property type="nucleotide sequence ID" value="XM_030891066.1"/>
</dbReference>
<feature type="compositionally biased region" description="Polar residues" evidence="1">
    <location>
        <begin position="322"/>
        <end position="334"/>
    </location>
</feature>
<dbReference type="GO" id="GO:0003779">
    <property type="term" value="F:actin binding"/>
    <property type="evidence" value="ECO:0007669"/>
    <property type="project" value="InterPro"/>
</dbReference>
<feature type="compositionally biased region" description="Low complexity" evidence="1">
    <location>
        <begin position="60"/>
        <end position="88"/>
    </location>
</feature>
<feature type="region of interest" description="Disordered" evidence="1">
    <location>
        <begin position="1"/>
        <end position="136"/>
    </location>
</feature>
<evidence type="ECO:0000313" key="6">
    <source>
        <dbReference type="RefSeq" id="XP_030746927.1"/>
    </source>
</evidence>
<feature type="region of interest" description="Disordered" evidence="1">
    <location>
        <begin position="149"/>
        <end position="217"/>
    </location>
</feature>
<dbReference type="AlphaFoldDB" id="A0A6J2X6W7"/>
<protein>
    <submittedName>
        <fullName evidence="4 5">WAS/WASL-interacting protein family member 2-like isoform X1</fullName>
    </submittedName>
</protein>
<evidence type="ECO:0000256" key="1">
    <source>
        <dbReference type="SAM" id="MobiDB-lite"/>
    </source>
</evidence>
<dbReference type="PANTHER" id="PTHR23330:SF9">
    <property type="entry name" value="PROLINE-RICH PROTEIN 11"/>
    <property type="match status" value="1"/>
</dbReference>
<dbReference type="InterPro" id="IPR003124">
    <property type="entry name" value="WH2_dom"/>
</dbReference>
<dbReference type="Pfam" id="PF02205">
    <property type="entry name" value="WH2"/>
    <property type="match status" value="1"/>
</dbReference>
<organism evidence="3 5">
    <name type="scientific">Sitophilus oryzae</name>
    <name type="common">Rice weevil</name>
    <name type="synonym">Curculio oryzae</name>
    <dbReference type="NCBI Taxonomy" id="7048"/>
    <lineage>
        <taxon>Eukaryota</taxon>
        <taxon>Metazoa</taxon>
        <taxon>Ecdysozoa</taxon>
        <taxon>Arthropoda</taxon>
        <taxon>Hexapoda</taxon>
        <taxon>Insecta</taxon>
        <taxon>Pterygota</taxon>
        <taxon>Neoptera</taxon>
        <taxon>Endopterygota</taxon>
        <taxon>Coleoptera</taxon>
        <taxon>Polyphaga</taxon>
        <taxon>Cucujiformia</taxon>
        <taxon>Curculionidae</taxon>
        <taxon>Dryophthorinae</taxon>
        <taxon>Sitophilus</taxon>
    </lineage>
</organism>
<keyword evidence="3" id="KW-1185">Reference proteome</keyword>
<dbReference type="GeneID" id="115875565"/>
<dbReference type="Proteomes" id="UP000504635">
    <property type="component" value="Unplaced"/>
</dbReference>
<feature type="compositionally biased region" description="Basic and acidic residues" evidence="1">
    <location>
        <begin position="434"/>
        <end position="454"/>
    </location>
</feature>
<dbReference type="RefSeq" id="XP_030746927.1">
    <property type="nucleotide sequence ID" value="XM_030891067.1"/>
</dbReference>
<feature type="compositionally biased region" description="Polar residues" evidence="1">
    <location>
        <begin position="149"/>
        <end position="158"/>
    </location>
</feature>
<name>A0A6J2X6W7_SITOR</name>
<evidence type="ECO:0000313" key="3">
    <source>
        <dbReference type="Proteomes" id="UP000504635"/>
    </source>
</evidence>
<proteinExistence type="predicted"/>
<gene>
    <name evidence="4 5 6" type="primary">LOC115875565</name>
</gene>
<feature type="region of interest" description="Disordered" evidence="1">
    <location>
        <begin position="255"/>
        <end position="305"/>
    </location>
</feature>
<feature type="compositionally biased region" description="Polar residues" evidence="1">
    <location>
        <begin position="198"/>
        <end position="211"/>
    </location>
</feature>
<feature type="compositionally biased region" description="Low complexity" evidence="1">
    <location>
        <begin position="111"/>
        <end position="130"/>
    </location>
</feature>
<sequence length="495" mass="52220">MPGPPPPPPMAPAAPPPPAFSMPKGSDDRGALLNSIRKGTKLKKTVTVDKSAPMISGKVNSVSNSNSNNFGTNNSTSNTASSNQSTPNGLPLAGLFAGGMPKLKPTGRLGSSTLNSSSTTNINMNNNVESPSPKVQQPARNFISVQDQLKKQLTSPSDTRTRGPPPPAPTRNMSVDETKNIKSLGLTNHPSANGLHLSHTSLQPNTSTLHLQSGRKSKSNVNLVSLDSTDSSGGNGVNISAFHATIKPVISHGKPNLAPKPPTHVNGKQGTPLKLSIIPNKPISRAQSMRSPRTPSPQTPNLADTSIKFGTVRNISTLLGPTINAQGGQVTNRQRPGLATRPSVPPPSVPAPAAPSKVSVVKPPNHAPPPPPSIPQPPSTAPPPPPNKTQQTVMAQPVRPPPAIPNSNHNSANNPPPPPPRGSSMRDTNQTRRSFTDFDVKFQDKFATPDDFPRPPHYRNVIKLYSNSQATNKQQAPLPPHLQAPSRVWNSTSTC</sequence>
<evidence type="ECO:0000313" key="4">
    <source>
        <dbReference type="RefSeq" id="XP_030746925.1"/>
    </source>
</evidence>
<feature type="compositionally biased region" description="Pro residues" evidence="1">
    <location>
        <begin position="365"/>
        <end position="387"/>
    </location>
</feature>
<dbReference type="PROSITE" id="PS51082">
    <property type="entry name" value="WH2"/>
    <property type="match status" value="1"/>
</dbReference>